<dbReference type="InterPro" id="IPR002109">
    <property type="entry name" value="Glutaredoxin"/>
</dbReference>
<gene>
    <name evidence="2" type="ordered locus">Desti_5096</name>
</gene>
<dbReference type="OrthoDB" id="9795531at2"/>
<dbReference type="InterPro" id="IPR036249">
    <property type="entry name" value="Thioredoxin-like_sf"/>
</dbReference>
<sequence length="82" mass="9249">MEVCKLYSLSTCSHCKACKRFLGDCGIEYEFTDVDLLPDDMRTEALDEIKRLTSRCAFPTIIIGQKVIVGFKEAEIREALGL</sequence>
<dbReference type="Pfam" id="PF00462">
    <property type="entry name" value="Glutaredoxin"/>
    <property type="match status" value="1"/>
</dbReference>
<keyword evidence="3" id="KW-1185">Reference proteome</keyword>
<dbReference type="PROSITE" id="PS51354">
    <property type="entry name" value="GLUTAREDOXIN_2"/>
    <property type="match status" value="1"/>
</dbReference>
<dbReference type="KEGG" id="dti:Desti_5096"/>
<protein>
    <submittedName>
        <fullName evidence="2">Glutaredoxin-like protein</fullName>
    </submittedName>
</protein>
<dbReference type="STRING" id="706587.Desti_5096"/>
<accession>I4CDR5</accession>
<dbReference type="HOGENOM" id="CLU_026126_9_1_7"/>
<dbReference type="EMBL" id="CP003360">
    <property type="protein sequence ID" value="AFM27706.1"/>
    <property type="molecule type" value="Genomic_DNA"/>
</dbReference>
<evidence type="ECO:0000259" key="1">
    <source>
        <dbReference type="Pfam" id="PF00462"/>
    </source>
</evidence>
<dbReference type="RefSeq" id="WP_014812808.1">
    <property type="nucleotide sequence ID" value="NC_018025.1"/>
</dbReference>
<dbReference type="SUPFAM" id="SSF52833">
    <property type="entry name" value="Thioredoxin-like"/>
    <property type="match status" value="1"/>
</dbReference>
<dbReference type="eggNOG" id="COG0695">
    <property type="taxonomic scope" value="Bacteria"/>
</dbReference>
<name>I4CDR5_DESTA</name>
<dbReference type="AlphaFoldDB" id="I4CDR5"/>
<organism evidence="2 3">
    <name type="scientific">Desulfomonile tiedjei (strain ATCC 49306 / DSM 6799 / DCB-1)</name>
    <dbReference type="NCBI Taxonomy" id="706587"/>
    <lineage>
        <taxon>Bacteria</taxon>
        <taxon>Pseudomonadati</taxon>
        <taxon>Thermodesulfobacteriota</taxon>
        <taxon>Desulfomonilia</taxon>
        <taxon>Desulfomonilales</taxon>
        <taxon>Desulfomonilaceae</taxon>
        <taxon>Desulfomonile</taxon>
    </lineage>
</organism>
<reference evidence="3" key="1">
    <citation type="submission" date="2012-06" db="EMBL/GenBank/DDBJ databases">
        <title>Complete sequence of chromosome of Desulfomonile tiedjei DSM 6799.</title>
        <authorList>
            <person name="Lucas S."/>
            <person name="Copeland A."/>
            <person name="Lapidus A."/>
            <person name="Glavina del Rio T."/>
            <person name="Dalin E."/>
            <person name="Tice H."/>
            <person name="Bruce D."/>
            <person name="Goodwin L."/>
            <person name="Pitluck S."/>
            <person name="Peters L."/>
            <person name="Ovchinnikova G."/>
            <person name="Zeytun A."/>
            <person name="Lu M."/>
            <person name="Kyrpides N."/>
            <person name="Mavromatis K."/>
            <person name="Ivanova N."/>
            <person name="Brettin T."/>
            <person name="Detter J.C."/>
            <person name="Han C."/>
            <person name="Larimer F."/>
            <person name="Land M."/>
            <person name="Hauser L."/>
            <person name="Markowitz V."/>
            <person name="Cheng J.-F."/>
            <person name="Hugenholtz P."/>
            <person name="Woyke T."/>
            <person name="Wu D."/>
            <person name="Spring S."/>
            <person name="Schroeder M."/>
            <person name="Brambilla E."/>
            <person name="Klenk H.-P."/>
            <person name="Eisen J.A."/>
        </authorList>
    </citation>
    <scope>NUCLEOTIDE SEQUENCE [LARGE SCALE GENOMIC DNA]</scope>
    <source>
        <strain evidence="3">ATCC 49306 / DSM 6799 / DCB-1</strain>
    </source>
</reference>
<feature type="domain" description="Glutaredoxin" evidence="1">
    <location>
        <begin position="5"/>
        <end position="68"/>
    </location>
</feature>
<evidence type="ECO:0000313" key="2">
    <source>
        <dbReference type="EMBL" id="AFM27706.1"/>
    </source>
</evidence>
<dbReference type="Proteomes" id="UP000006055">
    <property type="component" value="Chromosome"/>
</dbReference>
<dbReference type="Gene3D" id="3.40.30.10">
    <property type="entry name" value="Glutaredoxin"/>
    <property type="match status" value="1"/>
</dbReference>
<proteinExistence type="predicted"/>
<evidence type="ECO:0000313" key="3">
    <source>
        <dbReference type="Proteomes" id="UP000006055"/>
    </source>
</evidence>
<dbReference type="CDD" id="cd02976">
    <property type="entry name" value="NrdH"/>
    <property type="match status" value="1"/>
</dbReference>